<evidence type="ECO:0000313" key="1">
    <source>
        <dbReference type="EMBL" id="MBC1563507.1"/>
    </source>
</evidence>
<dbReference type="SUPFAM" id="SSF46785">
    <property type="entry name" value="Winged helix' DNA-binding domain"/>
    <property type="match status" value="1"/>
</dbReference>
<organism evidence="1 5">
    <name type="scientific">Listeria booriae</name>
    <dbReference type="NCBI Taxonomy" id="1552123"/>
    <lineage>
        <taxon>Bacteria</taxon>
        <taxon>Bacillati</taxon>
        <taxon>Bacillota</taxon>
        <taxon>Bacilli</taxon>
        <taxon>Bacillales</taxon>
        <taxon>Listeriaceae</taxon>
        <taxon>Listeria</taxon>
    </lineage>
</organism>
<proteinExistence type="predicted"/>
<evidence type="ECO:0000313" key="4">
    <source>
        <dbReference type="Proteomes" id="UP000529446"/>
    </source>
</evidence>
<gene>
    <name evidence="1" type="ORF">HB902_15640</name>
    <name evidence="2" type="ORF">HCB06_17355</name>
    <name evidence="3" type="ORF">HCB25_16500</name>
</gene>
<comment type="caution">
    <text evidence="1">The sequence shown here is derived from an EMBL/GenBank/DDBJ whole genome shotgun (WGS) entry which is preliminary data.</text>
</comment>
<dbReference type="EMBL" id="JAARYY010000014">
    <property type="protein sequence ID" value="MBC2245666.1"/>
    <property type="molecule type" value="Genomic_DNA"/>
</dbReference>
<dbReference type="Gene3D" id="2.60.120.10">
    <property type="entry name" value="Jelly Rolls"/>
    <property type="match status" value="1"/>
</dbReference>
<dbReference type="Proteomes" id="UP000550367">
    <property type="component" value="Unassembled WGS sequence"/>
</dbReference>
<dbReference type="EMBL" id="JAARRW010000009">
    <property type="protein sequence ID" value="MBC1563507.1"/>
    <property type="molecule type" value="Genomic_DNA"/>
</dbReference>
<evidence type="ECO:0000313" key="6">
    <source>
        <dbReference type="Proteomes" id="UP000550367"/>
    </source>
</evidence>
<reference evidence="4 5" key="1">
    <citation type="submission" date="2020-03" db="EMBL/GenBank/DDBJ databases">
        <title>Soil Listeria distribution.</title>
        <authorList>
            <person name="Liao J."/>
            <person name="Wiedmann M."/>
        </authorList>
    </citation>
    <scope>NUCLEOTIDE SEQUENCE [LARGE SCALE GENOMIC DNA]</scope>
    <source>
        <strain evidence="3 6">FSL L7-0153</strain>
        <strain evidence="2 4">FSL L7-0360</strain>
        <strain evidence="1 5">FSL L7-1387</strain>
    </source>
</reference>
<dbReference type="Proteomes" id="UP000529446">
    <property type="component" value="Unassembled WGS sequence"/>
</dbReference>
<evidence type="ECO:0000313" key="3">
    <source>
        <dbReference type="EMBL" id="MBC2245666.1"/>
    </source>
</evidence>
<evidence type="ECO:0000313" key="5">
    <source>
        <dbReference type="Proteomes" id="UP000541955"/>
    </source>
</evidence>
<dbReference type="InterPro" id="IPR014710">
    <property type="entry name" value="RmlC-like_jellyroll"/>
</dbReference>
<accession>A0A7X0XM34</accession>
<protein>
    <submittedName>
        <fullName evidence="1">Crp/Fnr family transcriptional regulator</fullName>
    </submittedName>
</protein>
<dbReference type="AlphaFoldDB" id="A0A7X0XM34"/>
<dbReference type="InterPro" id="IPR036390">
    <property type="entry name" value="WH_DNA-bd_sf"/>
</dbReference>
<name>A0A7X0XM34_9LIST</name>
<sequence>MEQFLNFLLDDEKSAVKGKKMTFNKGENLKLESTDGQTNYVFGISEGIIAVNQDMSILEFLGPNQFLGLTTDKRSKLYGEVLSKTATVWKFNLQDVLMAVSNSKNGLQLYNEYMVGAYDRLTKKISIMKLNKQNRLHLSLRMIGSSFAEKTADGSVVRLPECFTKKALASYTGIKASTLTNILKKLHEGGQIIYSRRVLLINL</sequence>
<evidence type="ECO:0000313" key="2">
    <source>
        <dbReference type="EMBL" id="MBC2118397.1"/>
    </source>
</evidence>
<dbReference type="Proteomes" id="UP000541955">
    <property type="component" value="Unassembled WGS sequence"/>
</dbReference>
<dbReference type="RefSeq" id="WP_185371602.1">
    <property type="nucleotide sequence ID" value="NZ_JAAROT010000013.1"/>
</dbReference>
<dbReference type="EMBL" id="JAARXI010000018">
    <property type="protein sequence ID" value="MBC2118397.1"/>
    <property type="molecule type" value="Genomic_DNA"/>
</dbReference>